<dbReference type="SUPFAM" id="SSF53756">
    <property type="entry name" value="UDP-Glycosyltransferase/glycogen phosphorylase"/>
    <property type="match status" value="1"/>
</dbReference>
<dbReference type="CAZy" id="GT4">
    <property type="family name" value="Glycosyltransferase Family 4"/>
</dbReference>
<gene>
    <name evidence="2" type="ordered locus">Caur_2256</name>
</gene>
<accession>A9WFW5</accession>
<dbReference type="Proteomes" id="UP000002008">
    <property type="component" value="Chromosome"/>
</dbReference>
<dbReference type="EMBL" id="CP000909">
    <property type="protein sequence ID" value="ABY35465.1"/>
    <property type="molecule type" value="Genomic_DNA"/>
</dbReference>
<dbReference type="Gene3D" id="3.40.50.2000">
    <property type="entry name" value="Glycogen Phosphorylase B"/>
    <property type="match status" value="2"/>
</dbReference>
<dbReference type="InParanoid" id="A9WFW5"/>
<dbReference type="KEGG" id="cau:Caur_2256"/>
<dbReference type="PANTHER" id="PTHR12526">
    <property type="entry name" value="GLYCOSYLTRANSFERASE"/>
    <property type="match status" value="1"/>
</dbReference>
<evidence type="ECO:0000259" key="1">
    <source>
        <dbReference type="Pfam" id="PF13439"/>
    </source>
</evidence>
<name>A9WFW5_CHLAA</name>
<dbReference type="STRING" id="324602.Caur_2256"/>
<dbReference type="Pfam" id="PF13439">
    <property type="entry name" value="Glyco_transf_4"/>
    <property type="match status" value="1"/>
</dbReference>
<reference evidence="3" key="1">
    <citation type="journal article" date="2011" name="BMC Genomics">
        <title>Complete genome sequence of the filamentous anoxygenic phototrophic bacterium Chloroflexus aurantiacus.</title>
        <authorList>
            <person name="Tang K.H."/>
            <person name="Barry K."/>
            <person name="Chertkov O."/>
            <person name="Dalin E."/>
            <person name="Han C.S."/>
            <person name="Hauser L.J."/>
            <person name="Honchak B.M."/>
            <person name="Karbach L.E."/>
            <person name="Land M.L."/>
            <person name="Lapidus A."/>
            <person name="Larimer F.W."/>
            <person name="Mikhailova N."/>
            <person name="Pitluck S."/>
            <person name="Pierson B.K."/>
            <person name="Blankenship R.E."/>
        </authorList>
    </citation>
    <scope>NUCLEOTIDE SEQUENCE [LARGE SCALE GENOMIC DNA]</scope>
    <source>
        <strain evidence="3">ATCC 29366 / DSM 635 / J-10-fl</strain>
    </source>
</reference>
<dbReference type="RefSeq" id="WP_012258119.1">
    <property type="nucleotide sequence ID" value="NC_010175.1"/>
</dbReference>
<keyword evidence="2" id="KW-0808">Transferase</keyword>
<dbReference type="eggNOG" id="COG0438">
    <property type="taxonomic scope" value="Bacteria"/>
</dbReference>
<dbReference type="CDD" id="cd03801">
    <property type="entry name" value="GT4_PimA-like"/>
    <property type="match status" value="1"/>
</dbReference>
<dbReference type="PANTHER" id="PTHR12526:SF600">
    <property type="entry name" value="GLYCOSYL TRANSFERASE GROUP 1"/>
    <property type="match status" value="1"/>
</dbReference>
<dbReference type="HOGENOM" id="CLU_009583_2_2_0"/>
<dbReference type="EnsemblBacteria" id="ABY35465">
    <property type="protein sequence ID" value="ABY35465"/>
    <property type="gene ID" value="Caur_2256"/>
</dbReference>
<dbReference type="InterPro" id="IPR028098">
    <property type="entry name" value="Glyco_trans_4-like_N"/>
</dbReference>
<proteinExistence type="predicted"/>
<dbReference type="Pfam" id="PF13692">
    <property type="entry name" value="Glyco_trans_1_4"/>
    <property type="match status" value="1"/>
</dbReference>
<dbReference type="PATRIC" id="fig|324602.8.peg.2553"/>
<keyword evidence="3" id="KW-1185">Reference proteome</keyword>
<dbReference type="AlphaFoldDB" id="A9WFW5"/>
<sequence>MRILYIASGIPTPGTVGGSIHTLEVARGLAHLGHDVHVVAASRELPLHHLRLRPLFRLTARPYAGFTLYHQDIPKALSLLGAAAVIRLARQLRPDLIMERYYNFAGAGMIAAHRLQIPTILEVNALIVDPPTVLKRRLDDAFGSPFRHWAEQQCHWADRIVTPLHTTVPPAIPRDKIVELPWGANVEAFKPPAAPVPGPPNIIFMGTFRPWHGVSDFVRAARLLIERGHNYRFTLIGDGPERATAEALAAEYADRFTFTGAVAYERLPQLLAQAHLGVAPFNTAPHPALRTAGFFWSPLKIYEYMAAGLPVVTAAIHPLTDVIREGQEGALFREGDIVDLAAAIERVLSDPQAAFAMGRRARERVVAEFSWQRHCAELERIALTLVQHRHR</sequence>
<organism evidence="2 3">
    <name type="scientific">Chloroflexus aurantiacus (strain ATCC 29366 / DSM 635 / J-10-fl)</name>
    <dbReference type="NCBI Taxonomy" id="324602"/>
    <lineage>
        <taxon>Bacteria</taxon>
        <taxon>Bacillati</taxon>
        <taxon>Chloroflexota</taxon>
        <taxon>Chloroflexia</taxon>
        <taxon>Chloroflexales</taxon>
        <taxon>Chloroflexineae</taxon>
        <taxon>Chloroflexaceae</taxon>
        <taxon>Chloroflexus</taxon>
    </lineage>
</organism>
<protein>
    <submittedName>
        <fullName evidence="2">Glycosyl transferase group 1</fullName>
    </submittedName>
</protein>
<evidence type="ECO:0000313" key="3">
    <source>
        <dbReference type="Proteomes" id="UP000002008"/>
    </source>
</evidence>
<dbReference type="GO" id="GO:0016757">
    <property type="term" value="F:glycosyltransferase activity"/>
    <property type="evidence" value="ECO:0000318"/>
    <property type="project" value="GO_Central"/>
</dbReference>
<feature type="domain" description="Glycosyltransferase subfamily 4-like N-terminal" evidence="1">
    <location>
        <begin position="17"/>
        <end position="165"/>
    </location>
</feature>
<evidence type="ECO:0000313" key="2">
    <source>
        <dbReference type="EMBL" id="ABY35465.1"/>
    </source>
</evidence>